<feature type="region of interest" description="Disordered" evidence="1">
    <location>
        <begin position="474"/>
        <end position="529"/>
    </location>
</feature>
<dbReference type="OrthoDB" id="691673at2759"/>
<dbReference type="Proteomes" id="UP000265515">
    <property type="component" value="Unassembled WGS sequence"/>
</dbReference>
<dbReference type="Gramene" id="GBG70515">
    <property type="protein sequence ID" value="GBG70515"/>
    <property type="gene ID" value="CBR_g6643"/>
</dbReference>
<feature type="compositionally biased region" description="Polar residues" evidence="1">
    <location>
        <begin position="175"/>
        <end position="184"/>
    </location>
</feature>
<evidence type="ECO:0000259" key="2">
    <source>
        <dbReference type="Pfam" id="PF13837"/>
    </source>
</evidence>
<feature type="region of interest" description="Disordered" evidence="1">
    <location>
        <begin position="167"/>
        <end position="242"/>
    </location>
</feature>
<dbReference type="EMBL" id="BFEA01000131">
    <property type="protein sequence ID" value="GBG70515.1"/>
    <property type="molecule type" value="Genomic_DNA"/>
</dbReference>
<keyword evidence="4" id="KW-1185">Reference proteome</keyword>
<feature type="domain" description="Myb/SANT-like DNA-binding" evidence="2">
    <location>
        <begin position="342"/>
        <end position="430"/>
    </location>
</feature>
<dbReference type="InterPro" id="IPR044822">
    <property type="entry name" value="Myb_DNA-bind_4"/>
</dbReference>
<reference evidence="3 4" key="1">
    <citation type="journal article" date="2018" name="Cell">
        <title>The Chara Genome: Secondary Complexity and Implications for Plant Terrestrialization.</title>
        <authorList>
            <person name="Nishiyama T."/>
            <person name="Sakayama H."/>
            <person name="Vries J.D."/>
            <person name="Buschmann H."/>
            <person name="Saint-Marcoux D."/>
            <person name="Ullrich K.K."/>
            <person name="Haas F.B."/>
            <person name="Vanderstraeten L."/>
            <person name="Becker D."/>
            <person name="Lang D."/>
            <person name="Vosolsobe S."/>
            <person name="Rombauts S."/>
            <person name="Wilhelmsson P.K.I."/>
            <person name="Janitza P."/>
            <person name="Kern R."/>
            <person name="Heyl A."/>
            <person name="Rumpler F."/>
            <person name="Villalobos L.I.A.C."/>
            <person name="Clay J.M."/>
            <person name="Skokan R."/>
            <person name="Toyoda A."/>
            <person name="Suzuki Y."/>
            <person name="Kagoshima H."/>
            <person name="Schijlen E."/>
            <person name="Tajeshwar N."/>
            <person name="Catarino B."/>
            <person name="Hetherington A.J."/>
            <person name="Saltykova A."/>
            <person name="Bonnot C."/>
            <person name="Breuninger H."/>
            <person name="Symeonidi A."/>
            <person name="Radhakrishnan G.V."/>
            <person name="Van Nieuwerburgh F."/>
            <person name="Deforce D."/>
            <person name="Chang C."/>
            <person name="Karol K.G."/>
            <person name="Hedrich R."/>
            <person name="Ulvskov P."/>
            <person name="Glockner G."/>
            <person name="Delwiche C.F."/>
            <person name="Petrasek J."/>
            <person name="Van de Peer Y."/>
            <person name="Friml J."/>
            <person name="Beilby M."/>
            <person name="Dolan L."/>
            <person name="Kohara Y."/>
            <person name="Sugano S."/>
            <person name="Fujiyama A."/>
            <person name="Delaux P.-M."/>
            <person name="Quint M."/>
            <person name="TheiBen G."/>
            <person name="Hagemann M."/>
            <person name="Harholt J."/>
            <person name="Dunand C."/>
            <person name="Zachgo S."/>
            <person name="Langdale J."/>
            <person name="Maumus F."/>
            <person name="Straeten D.V.D."/>
            <person name="Gould S.B."/>
            <person name="Rensing S.A."/>
        </authorList>
    </citation>
    <scope>NUCLEOTIDE SEQUENCE [LARGE SCALE GENOMIC DNA]</scope>
    <source>
        <strain evidence="3 4">S276</strain>
    </source>
</reference>
<dbReference type="Gene3D" id="1.10.10.60">
    <property type="entry name" value="Homeodomain-like"/>
    <property type="match status" value="1"/>
</dbReference>
<evidence type="ECO:0000256" key="1">
    <source>
        <dbReference type="SAM" id="MobiDB-lite"/>
    </source>
</evidence>
<proteinExistence type="predicted"/>
<dbReference type="Pfam" id="PF13837">
    <property type="entry name" value="Myb_DNA-bind_4"/>
    <property type="match status" value="1"/>
</dbReference>
<evidence type="ECO:0000313" key="4">
    <source>
        <dbReference type="Proteomes" id="UP000265515"/>
    </source>
</evidence>
<sequence>MPPPKPCFAPSTSSTFLQPRSIFYPMETPDENAGLSCIVDWGYSESQYGTPRADHAQQSSALRGQAGFAPPPNASEHDVLGTQVPNSQFFGSRGHPSSVGTAVPGRGSPCRDVDATLPPPLSSPRTPVAGLSYGVTVRDENYLRQQLRMRAIAMAEGQSRDPFVVAGSRVPHLSPSHSEASRTVTPERPLAAGDCSDGPRRSLDGGSVTPPPRSSSAQGVRDSVTPPSGGGGHSRSSAQQSPGCDYIINRLVRDVEGGVFSTGGSAGFIYGGLGNPDVAIRADVSPQAPPSRDGNAHAVNDGAGAGGPSYVPATDVGGYGSSAGGRPQRGHVRPPDAPKNSDRWGEEETTVLCQTRNETKALLGEETEGMGRARAKAGFWKNVEHRMWESGYYRDHDQCKGKFSQVMDFYRRLKIHEGWSGLPSYWDMNQTKRKRYNVDFVLRRSWYDTINAVEKDVDSINLCNLWDSSVEQERWEEANKGAHGGGDTEGVSEDMGGGSEGGTPTSRPTPFEPTLGKRKRTASNARETSMKAVTGAMRDHTAAVTRSDRECAKLRCDTTRDIAVKQMEVHRETVDKDIAARERVATIGFDKMEKGYVYLADAIRSLREPRKSRTLDDSQGSGSE</sequence>
<feature type="region of interest" description="Disordered" evidence="1">
    <location>
        <begin position="281"/>
        <end position="346"/>
    </location>
</feature>
<organism evidence="3 4">
    <name type="scientific">Chara braunii</name>
    <name type="common">Braun's stonewort</name>
    <dbReference type="NCBI Taxonomy" id="69332"/>
    <lineage>
        <taxon>Eukaryota</taxon>
        <taxon>Viridiplantae</taxon>
        <taxon>Streptophyta</taxon>
        <taxon>Charophyceae</taxon>
        <taxon>Charales</taxon>
        <taxon>Characeae</taxon>
        <taxon>Chara</taxon>
    </lineage>
</organism>
<feature type="compositionally biased region" description="Basic and acidic residues" evidence="1">
    <location>
        <begin position="333"/>
        <end position="346"/>
    </location>
</feature>
<gene>
    <name evidence="3" type="ORF">CBR_g6643</name>
</gene>
<accession>A0A388KKC6</accession>
<comment type="caution">
    <text evidence="3">The sequence shown here is derived from an EMBL/GenBank/DDBJ whole genome shotgun (WGS) entry which is preliminary data.</text>
</comment>
<evidence type="ECO:0000313" key="3">
    <source>
        <dbReference type="EMBL" id="GBG70515.1"/>
    </source>
</evidence>
<dbReference type="AlphaFoldDB" id="A0A388KKC6"/>
<name>A0A388KKC6_CHABU</name>
<protein>
    <recommendedName>
        <fullName evidence="2">Myb/SANT-like DNA-binding domain-containing protein</fullName>
    </recommendedName>
</protein>
<feature type="region of interest" description="Disordered" evidence="1">
    <location>
        <begin position="48"/>
        <end position="79"/>
    </location>
</feature>